<dbReference type="InterPro" id="IPR010559">
    <property type="entry name" value="Sig_transdc_His_kin_internal"/>
</dbReference>
<gene>
    <name evidence="3" type="ORF">H8705_07505</name>
</gene>
<dbReference type="Pfam" id="PF06580">
    <property type="entry name" value="His_kinase"/>
    <property type="match status" value="1"/>
</dbReference>
<feature type="transmembrane region" description="Helical" evidence="1">
    <location>
        <begin position="40"/>
        <end position="59"/>
    </location>
</feature>
<keyword evidence="3" id="KW-0418">Kinase</keyword>
<dbReference type="InterPro" id="IPR003594">
    <property type="entry name" value="HATPase_dom"/>
</dbReference>
<dbReference type="Gene3D" id="3.30.565.10">
    <property type="entry name" value="Histidine kinase-like ATPase, C-terminal domain"/>
    <property type="match status" value="1"/>
</dbReference>
<dbReference type="PANTHER" id="PTHR34220">
    <property type="entry name" value="SENSOR HISTIDINE KINASE YPDA"/>
    <property type="match status" value="1"/>
</dbReference>
<protein>
    <submittedName>
        <fullName evidence="3">Sensor histidine kinase</fullName>
    </submittedName>
</protein>
<reference evidence="3" key="1">
    <citation type="submission" date="2020-08" db="EMBL/GenBank/DDBJ databases">
        <title>Genome public.</title>
        <authorList>
            <person name="Liu C."/>
            <person name="Sun Q."/>
        </authorList>
    </citation>
    <scope>NUCLEOTIDE SEQUENCE</scope>
    <source>
        <strain evidence="3">NSJ-64</strain>
    </source>
</reference>
<dbReference type="SUPFAM" id="SSF55874">
    <property type="entry name" value="ATPase domain of HSP90 chaperone/DNA topoisomerase II/histidine kinase"/>
    <property type="match status" value="1"/>
</dbReference>
<evidence type="ECO:0000313" key="4">
    <source>
        <dbReference type="Proteomes" id="UP000623678"/>
    </source>
</evidence>
<accession>A0A926ERS3</accession>
<sequence length="338" mass="37859">MIKNTNTSKKAALVLFIDAALSVAALAVIVVLMFRSRDHATLLILAACLMIGHALVFYYEIKELLFPIRELEKLAAIVEASDLQQTKDDYDKRDAIGEGSELDRLINRVITALHNDYTSQMLKSQAEMHALQSQINPHFLYNTLETIRSHAISNQSTEIAEMTEALATLFRYSISQAGEMATFAQELENVQNYLLIQRYRFPEKFVFVKRIEEESVLSYKLPILTIQPIVENAIHHGLETKMGTGTITLRAFTTQDRLMIYIMDDGMGMSEGRLKEIQQAMEGKGSPSSGSKGKNMGIAMINVNQRIKFYFGSEYGLKVYSAPGAGTTVEISLPKKQS</sequence>
<proteinExistence type="predicted"/>
<feature type="domain" description="Histidine kinase/HSP90-like ATPase" evidence="2">
    <location>
        <begin position="217"/>
        <end position="337"/>
    </location>
</feature>
<dbReference type="RefSeq" id="WP_262395207.1">
    <property type="nucleotide sequence ID" value="NZ_JACRTD010000004.1"/>
</dbReference>
<dbReference type="PANTHER" id="PTHR34220:SF7">
    <property type="entry name" value="SENSOR HISTIDINE KINASE YPDA"/>
    <property type="match status" value="1"/>
</dbReference>
<dbReference type="GO" id="GO:0016020">
    <property type="term" value="C:membrane"/>
    <property type="evidence" value="ECO:0007669"/>
    <property type="project" value="InterPro"/>
</dbReference>
<keyword evidence="1" id="KW-1133">Transmembrane helix</keyword>
<feature type="transmembrane region" description="Helical" evidence="1">
    <location>
        <begin position="12"/>
        <end position="34"/>
    </location>
</feature>
<evidence type="ECO:0000256" key="1">
    <source>
        <dbReference type="SAM" id="Phobius"/>
    </source>
</evidence>
<dbReference type="Proteomes" id="UP000623678">
    <property type="component" value="Unassembled WGS sequence"/>
</dbReference>
<dbReference type="InterPro" id="IPR050640">
    <property type="entry name" value="Bact_2-comp_sensor_kinase"/>
</dbReference>
<dbReference type="SMART" id="SM00387">
    <property type="entry name" value="HATPase_c"/>
    <property type="match status" value="1"/>
</dbReference>
<dbReference type="GO" id="GO:0000155">
    <property type="term" value="F:phosphorelay sensor kinase activity"/>
    <property type="evidence" value="ECO:0007669"/>
    <property type="project" value="InterPro"/>
</dbReference>
<keyword evidence="3" id="KW-0808">Transferase</keyword>
<comment type="caution">
    <text evidence="3">The sequence shown here is derived from an EMBL/GenBank/DDBJ whole genome shotgun (WGS) entry which is preliminary data.</text>
</comment>
<keyword evidence="4" id="KW-1185">Reference proteome</keyword>
<dbReference type="EMBL" id="JACRTD010000004">
    <property type="protein sequence ID" value="MBC8585427.1"/>
    <property type="molecule type" value="Genomic_DNA"/>
</dbReference>
<keyword evidence="1" id="KW-0812">Transmembrane</keyword>
<name>A0A926ERS3_9FIRM</name>
<dbReference type="InterPro" id="IPR036890">
    <property type="entry name" value="HATPase_C_sf"/>
</dbReference>
<keyword evidence="1" id="KW-0472">Membrane</keyword>
<dbReference type="AlphaFoldDB" id="A0A926ERS3"/>
<evidence type="ECO:0000313" key="3">
    <source>
        <dbReference type="EMBL" id="MBC8585427.1"/>
    </source>
</evidence>
<evidence type="ECO:0000259" key="2">
    <source>
        <dbReference type="SMART" id="SM00387"/>
    </source>
</evidence>
<organism evidence="3 4">
    <name type="scientific">Youxingia wuxianensis</name>
    <dbReference type="NCBI Taxonomy" id="2763678"/>
    <lineage>
        <taxon>Bacteria</taxon>
        <taxon>Bacillati</taxon>
        <taxon>Bacillota</taxon>
        <taxon>Clostridia</taxon>
        <taxon>Eubacteriales</taxon>
        <taxon>Oscillospiraceae</taxon>
        <taxon>Youxingia</taxon>
    </lineage>
</organism>
<dbReference type="Pfam" id="PF02518">
    <property type="entry name" value="HATPase_c"/>
    <property type="match status" value="1"/>
</dbReference>